<dbReference type="SUPFAM" id="SSF47565">
    <property type="entry name" value="Insect pheromone/odorant-binding proteins"/>
    <property type="match status" value="1"/>
</dbReference>
<evidence type="ECO:0000313" key="3">
    <source>
        <dbReference type="EMBL" id="AKW47197.1"/>
    </source>
</evidence>
<sequence>MMKVYTTLFCVLVSMLVVHGFSDEDKAKIREMLMEVGKECVEQEKVSPEDVEIIKSHKMPESHNGLCFYKCLLEGFNVMKAGKLSKEGLIAAAKTIIGEDQAKLDKINAVTDHCSEVVGAGDPDPCVTAKLIVSCTHENRDKLGLDVMAL</sequence>
<dbReference type="GO" id="GO:0007608">
    <property type="term" value="P:sensory perception of smell"/>
    <property type="evidence" value="ECO:0007669"/>
    <property type="project" value="TreeGrafter"/>
</dbReference>
<dbReference type="AlphaFoldDB" id="A0A0R8P0J5"/>
<dbReference type="InterPro" id="IPR036728">
    <property type="entry name" value="PBP_GOBP_sf"/>
</dbReference>
<keyword evidence="1 2" id="KW-0732">Signal</keyword>
<feature type="chain" id="PRO_5006587752" evidence="2">
    <location>
        <begin position="21"/>
        <end position="150"/>
    </location>
</feature>
<dbReference type="Pfam" id="PF01395">
    <property type="entry name" value="PBP_GOBP"/>
    <property type="match status" value="1"/>
</dbReference>
<dbReference type="InterPro" id="IPR006170">
    <property type="entry name" value="PBP/GOBP"/>
</dbReference>
<dbReference type="PANTHER" id="PTHR11857">
    <property type="entry name" value="ODORANT BINDING PROTEIN-RELATED"/>
    <property type="match status" value="1"/>
</dbReference>
<dbReference type="Gene3D" id="1.10.238.20">
    <property type="entry name" value="Pheromone/general odorant binding protein domain"/>
    <property type="match status" value="1"/>
</dbReference>
<dbReference type="GO" id="GO:0005549">
    <property type="term" value="F:odorant binding"/>
    <property type="evidence" value="ECO:0007669"/>
    <property type="project" value="InterPro"/>
</dbReference>
<feature type="signal peptide" evidence="2">
    <location>
        <begin position="1"/>
        <end position="20"/>
    </location>
</feature>
<dbReference type="CDD" id="cd23992">
    <property type="entry name" value="PBP_GOBP"/>
    <property type="match status" value="1"/>
</dbReference>
<protein>
    <submittedName>
        <fullName evidence="3">Odorant binding protein 1</fullName>
    </submittedName>
</protein>
<dbReference type="SMART" id="SM00708">
    <property type="entry name" value="PhBP"/>
    <property type="match status" value="1"/>
</dbReference>
<organism evidence="3">
    <name type="scientific">Chrysopa pallens</name>
    <name type="common">Green lacewing</name>
    <name type="synonym">Hemerobius pallens</name>
    <dbReference type="NCBI Taxonomy" id="417485"/>
    <lineage>
        <taxon>Eukaryota</taxon>
        <taxon>Metazoa</taxon>
        <taxon>Ecdysozoa</taxon>
        <taxon>Arthropoda</taxon>
        <taxon>Hexapoda</taxon>
        <taxon>Insecta</taxon>
        <taxon>Pterygota</taxon>
        <taxon>Neoptera</taxon>
        <taxon>Endopterygota</taxon>
        <taxon>Neuroptera</taxon>
        <taxon>Hemerobiiformia</taxon>
        <taxon>Chrysopidae</taxon>
        <taxon>Chrysopinae</taxon>
        <taxon>Chrysopa</taxon>
    </lineage>
</organism>
<reference evidence="3" key="1">
    <citation type="submission" date="2014-10" db="EMBL/GenBank/DDBJ databases">
        <title>Identification and comparison of genes expressed in the antennae of Chrysopa pallens and Chrysoperla sinica.</title>
        <authorList>
            <person name="Li Z."/>
        </authorList>
    </citation>
    <scope>NUCLEOTIDE SEQUENCE</scope>
</reference>
<proteinExistence type="evidence at transcript level"/>
<dbReference type="EMBL" id="KP082905">
    <property type="protein sequence ID" value="AKW47197.1"/>
    <property type="molecule type" value="mRNA"/>
</dbReference>
<accession>A0A0R8P0J5</accession>
<name>A0A0R8P0J5_CHRPA</name>
<evidence type="ECO:0000256" key="2">
    <source>
        <dbReference type="SAM" id="SignalP"/>
    </source>
</evidence>
<dbReference type="GO" id="GO:0005615">
    <property type="term" value="C:extracellular space"/>
    <property type="evidence" value="ECO:0007669"/>
    <property type="project" value="TreeGrafter"/>
</dbReference>
<dbReference type="SMR" id="A0A0R8P0J5"/>
<evidence type="ECO:0000256" key="1">
    <source>
        <dbReference type="ARBA" id="ARBA00022729"/>
    </source>
</evidence>